<evidence type="ECO:0000313" key="2">
    <source>
        <dbReference type="Proteomes" id="UP000187429"/>
    </source>
</evidence>
<protein>
    <submittedName>
        <fullName evidence="1">Uncharacterized protein</fullName>
    </submittedName>
</protein>
<reference evidence="2" key="1">
    <citation type="submission" date="2017-01" db="EMBL/GenBank/DDBJ databases">
        <authorList>
            <person name="Wang Y."/>
            <person name="White M."/>
            <person name="Kvist S."/>
            <person name="Moncalvo J.-M."/>
        </authorList>
    </citation>
    <scope>NUCLEOTIDE SEQUENCE [LARGE SCALE GENOMIC DNA]</scope>
    <source>
        <strain evidence="2">ID-206-W2</strain>
    </source>
</reference>
<proteinExistence type="predicted"/>
<dbReference type="OrthoDB" id="5592268at2759"/>
<name>A0A1R1YMI7_9FUNG</name>
<organism evidence="1 2">
    <name type="scientific">Smittium culicis</name>
    <dbReference type="NCBI Taxonomy" id="133412"/>
    <lineage>
        <taxon>Eukaryota</taxon>
        <taxon>Fungi</taxon>
        <taxon>Fungi incertae sedis</taxon>
        <taxon>Zoopagomycota</taxon>
        <taxon>Kickxellomycotina</taxon>
        <taxon>Harpellomycetes</taxon>
        <taxon>Harpellales</taxon>
        <taxon>Legeriomycetaceae</taxon>
        <taxon>Smittium</taxon>
    </lineage>
</organism>
<dbReference type="AlphaFoldDB" id="A0A1R1YMI7"/>
<gene>
    <name evidence="1" type="ORF">AYI69_g2455</name>
</gene>
<evidence type="ECO:0000313" key="1">
    <source>
        <dbReference type="EMBL" id="OMJ28083.1"/>
    </source>
</evidence>
<comment type="caution">
    <text evidence="1">The sequence shown here is derived from an EMBL/GenBank/DDBJ whole genome shotgun (WGS) entry which is preliminary data.</text>
</comment>
<sequence>MPTSWAPPIEECTLEESIIERVRSLNSELQNIRATGVSKMIKNKNNEKNQYNQGVKLSTFEVGDRVLKLVEQVKSKLEEKCEGPYIIKYEENNKDLVHGDRLKEFKSSRYCCRVWK</sequence>
<keyword evidence="2" id="KW-1185">Reference proteome</keyword>
<dbReference type="Proteomes" id="UP000187429">
    <property type="component" value="Unassembled WGS sequence"/>
</dbReference>
<dbReference type="EMBL" id="LSSM01000719">
    <property type="protein sequence ID" value="OMJ28083.1"/>
    <property type="molecule type" value="Genomic_DNA"/>
</dbReference>
<accession>A0A1R1YMI7</accession>